<evidence type="ECO:0000313" key="9">
    <source>
        <dbReference type="EMBL" id="URE10089.1"/>
    </source>
</evidence>
<gene>
    <name evidence="9" type="ORF">MUK42_22377</name>
</gene>
<dbReference type="Proteomes" id="UP001055439">
    <property type="component" value="Chromosome 6"/>
</dbReference>
<keyword evidence="10" id="KW-1185">Reference proteome</keyword>
<dbReference type="AlphaFoldDB" id="A0A9E7GDP3"/>
<evidence type="ECO:0000313" key="10">
    <source>
        <dbReference type="Proteomes" id="UP001055439"/>
    </source>
</evidence>
<dbReference type="OrthoDB" id="776390at2759"/>
<evidence type="ECO:0000256" key="5">
    <source>
        <dbReference type="ARBA" id="ARBA00023136"/>
    </source>
</evidence>
<name>A0A9E7GDP3_9LILI</name>
<dbReference type="EMBL" id="CP097508">
    <property type="protein sequence ID" value="URE10089.1"/>
    <property type="molecule type" value="Genomic_DNA"/>
</dbReference>
<evidence type="ECO:0000256" key="1">
    <source>
        <dbReference type="ARBA" id="ARBA00004370"/>
    </source>
</evidence>
<protein>
    <submittedName>
        <fullName evidence="9">UPF0496 protein</fullName>
    </submittedName>
</protein>
<keyword evidence="3 8" id="KW-0812">Transmembrane</keyword>
<evidence type="ECO:0000256" key="4">
    <source>
        <dbReference type="ARBA" id="ARBA00022989"/>
    </source>
</evidence>
<dbReference type="Pfam" id="PF05055">
    <property type="entry name" value="DUF677"/>
    <property type="match status" value="1"/>
</dbReference>
<dbReference type="PANTHER" id="PTHR31113:SF3">
    <property type="entry name" value="UPF0496 PROTEIN 1"/>
    <property type="match status" value="1"/>
</dbReference>
<reference evidence="9" key="1">
    <citation type="submission" date="2022-05" db="EMBL/GenBank/DDBJ databases">
        <title>The Musa troglodytarum L. genome provides insights into the mechanism of non-climacteric behaviour and enrichment of carotenoids.</title>
        <authorList>
            <person name="Wang J."/>
        </authorList>
    </citation>
    <scope>NUCLEOTIDE SEQUENCE</scope>
    <source>
        <tissue evidence="9">Leaf</tissue>
    </source>
</reference>
<dbReference type="GO" id="GO:0016020">
    <property type="term" value="C:membrane"/>
    <property type="evidence" value="ECO:0007669"/>
    <property type="project" value="UniProtKB-SubCell"/>
</dbReference>
<comment type="similarity">
    <text evidence="2">Belongs to the UPF0496 family.</text>
</comment>
<accession>A0A9E7GDP3</accession>
<keyword evidence="6" id="KW-0175">Coiled coil</keyword>
<evidence type="ECO:0000256" key="3">
    <source>
        <dbReference type="ARBA" id="ARBA00022692"/>
    </source>
</evidence>
<keyword evidence="5 8" id="KW-0472">Membrane</keyword>
<feature type="region of interest" description="Disordered" evidence="7">
    <location>
        <begin position="1"/>
        <end position="31"/>
    </location>
</feature>
<evidence type="ECO:0000256" key="6">
    <source>
        <dbReference type="SAM" id="Coils"/>
    </source>
</evidence>
<evidence type="ECO:0000256" key="8">
    <source>
        <dbReference type="SAM" id="Phobius"/>
    </source>
</evidence>
<feature type="transmembrane region" description="Helical" evidence="8">
    <location>
        <begin position="236"/>
        <end position="257"/>
    </location>
</feature>
<evidence type="ECO:0000256" key="2">
    <source>
        <dbReference type="ARBA" id="ARBA00009074"/>
    </source>
</evidence>
<dbReference type="InterPro" id="IPR007749">
    <property type="entry name" value="DUF677"/>
</dbReference>
<keyword evidence="4 8" id="KW-1133">Transmembrane helix</keyword>
<organism evidence="9 10">
    <name type="scientific">Musa troglodytarum</name>
    <name type="common">fe'i banana</name>
    <dbReference type="NCBI Taxonomy" id="320322"/>
    <lineage>
        <taxon>Eukaryota</taxon>
        <taxon>Viridiplantae</taxon>
        <taxon>Streptophyta</taxon>
        <taxon>Embryophyta</taxon>
        <taxon>Tracheophyta</taxon>
        <taxon>Spermatophyta</taxon>
        <taxon>Magnoliopsida</taxon>
        <taxon>Liliopsida</taxon>
        <taxon>Zingiberales</taxon>
        <taxon>Musaceae</taxon>
        <taxon>Musa</taxon>
    </lineage>
</organism>
<proteinExistence type="inferred from homology"/>
<feature type="coiled-coil region" evidence="6">
    <location>
        <begin position="342"/>
        <end position="369"/>
    </location>
</feature>
<sequence>MGGRFSRRPSMVPARQDSGSGGGGTPSDAGQNGIPYTAELSYYEAACRDDPDLRSFDATLQRRTSHAISTLALGVELRSLSFNTLSEVTGCLLDTNKEVVDAILESKKDIWKNPELFDLANDYFECSIQTLDYCTELEKCLKRARDSHLIIHFALQHFENEDKEKDEMEIEDGKRKHAMTLEKLRHFKAAGNPFTEEFSQVFQSVYRQQRLMLEKLLLRKKKLDKKLRSINAWRKVSNIIFVSALAAVVICSVVAAAVAAPPVAAALAAACTIPIGSAGKWINSLLKNYQNALGGERDLLSSMQFGTCIALKDLDTIRVMVDNLEIHFNSLSENADFALKDVEAMKFAMEEIKTKLEQFTKNIENLGVQVDRCSRDIRKTRTVVLQRIMKRPSDVAFTSPAKGERQWLEEIVEVIREAQWEPALYWKSLLTEFGKESSYDIVAADECPRSTFFFTGKSSGAKNATNLSGQRRHPA</sequence>
<comment type="subcellular location">
    <subcellularLocation>
        <location evidence="1">Membrane</location>
    </subcellularLocation>
</comment>
<dbReference type="PANTHER" id="PTHR31113">
    <property type="entry name" value="UPF0496 PROTEIN 3-RELATED"/>
    <property type="match status" value="1"/>
</dbReference>
<evidence type="ECO:0000256" key="7">
    <source>
        <dbReference type="SAM" id="MobiDB-lite"/>
    </source>
</evidence>